<name>A0AC34G480_9BILA</name>
<organism evidence="1 2">
    <name type="scientific">Panagrolaimus sp. ES5</name>
    <dbReference type="NCBI Taxonomy" id="591445"/>
    <lineage>
        <taxon>Eukaryota</taxon>
        <taxon>Metazoa</taxon>
        <taxon>Ecdysozoa</taxon>
        <taxon>Nematoda</taxon>
        <taxon>Chromadorea</taxon>
        <taxon>Rhabditida</taxon>
        <taxon>Tylenchina</taxon>
        <taxon>Panagrolaimomorpha</taxon>
        <taxon>Panagrolaimoidea</taxon>
        <taxon>Panagrolaimidae</taxon>
        <taxon>Panagrolaimus</taxon>
    </lineage>
</organism>
<evidence type="ECO:0000313" key="1">
    <source>
        <dbReference type="Proteomes" id="UP000887579"/>
    </source>
</evidence>
<dbReference type="Proteomes" id="UP000887579">
    <property type="component" value="Unplaced"/>
</dbReference>
<protein>
    <submittedName>
        <fullName evidence="2">BTB domain-containing protein</fullName>
    </submittedName>
</protein>
<accession>A0AC34G480</accession>
<sequence length="507" mass="57220">MPSLSIDHPQHRTPTSPLPPPHGNTTTHHRLNRYRRPHHLRLTSPPKSPLIFSTTTPSIATNHLQHHHSHHPLHHQQHQNYHPLADPKLLLTPELVYSQQKQASPWKGFIPTSSSTATTPAIIPTTAGFSISSQHRADSLMSNPKISYDNYGLASGLFSNNDSVAGAIPFTFSQQNLLQRLHQEKQLQQTQQAQQSHRQNLQSKNFLSSSQSRNDEAVLLSATQFYPEEISLMKMDEDFAIFNTEIDFTQPDPSRPLQIRVSGRSIYVDPQFAQDLSPIFTNFLARELVAGKRKCVEMQREDISFQEVLEMAKVLCPYELGMFPKPVEAATFCSLSRLATKFKVTKLKIACELFVARMSLDDPNISIENLCAFFISSYRDGLSQPTKIRLLEALISRGITAVDRRTCDIPDLTEMIREAAIKYRANELMHSNLINDARLRVPCRTCRIVQPNVPLQAIKGELSNTGIPAFVICSKCKSTICCGCILKPCKKAIEDFVTKFTERYNPN</sequence>
<reference evidence="2" key="1">
    <citation type="submission" date="2022-11" db="UniProtKB">
        <authorList>
            <consortium name="WormBaseParasite"/>
        </authorList>
    </citation>
    <scope>IDENTIFICATION</scope>
</reference>
<dbReference type="WBParaSite" id="ES5_v2.g24417.t1">
    <property type="protein sequence ID" value="ES5_v2.g24417.t1"/>
    <property type="gene ID" value="ES5_v2.g24417"/>
</dbReference>
<proteinExistence type="predicted"/>
<evidence type="ECO:0000313" key="2">
    <source>
        <dbReference type="WBParaSite" id="ES5_v2.g24417.t1"/>
    </source>
</evidence>